<sequence>MSQAEDLFCPWCQTEIVWDPEIGPETSCPHCYNDLGDYRSIQLTVKQTGQSIQFDEDEDEEYDDMDEAELEAMDDEYEEGVQRLLDHQEEAPECTSCQSFMLLAGTRTSPDSFVPFVHQAIKKPLLSASHASQVYVCPSCFKVEHVLAEKDRVAMIELLKQHGKA</sequence>
<comment type="caution">
    <text evidence="1">The sequence shown here is derived from an EMBL/GenBank/DDBJ whole genome shotgun (WGS) entry which is preliminary data.</text>
</comment>
<protein>
    <submittedName>
        <fullName evidence="1">Uncharacterized protein</fullName>
    </submittedName>
</protein>
<proteinExistence type="predicted"/>
<reference evidence="1 2" key="1">
    <citation type="submission" date="2019-11" db="EMBL/GenBank/DDBJ databases">
        <title>Draft genome sequences of five Paenibacillus species of dairy origin.</title>
        <authorList>
            <person name="Olajide A.M."/>
            <person name="Chen S."/>
            <person name="Lapointe G."/>
        </authorList>
    </citation>
    <scope>NUCLEOTIDE SEQUENCE [LARGE SCALE GENOMIC DNA]</scope>
    <source>
        <strain evidence="1 2">2CS3</strain>
    </source>
</reference>
<keyword evidence="2" id="KW-1185">Reference proteome</keyword>
<dbReference type="Proteomes" id="UP000450917">
    <property type="component" value="Unassembled WGS sequence"/>
</dbReference>
<name>A0A7X2Z9L7_9BACL</name>
<dbReference type="RefSeq" id="WP_054798136.1">
    <property type="nucleotide sequence ID" value="NZ_JBDLZV010000001.1"/>
</dbReference>
<dbReference type="AlphaFoldDB" id="A0A7X2Z9L7"/>
<gene>
    <name evidence="1" type="ORF">GNP93_09375</name>
</gene>
<dbReference type="EMBL" id="WNZX01000006">
    <property type="protein sequence ID" value="MUG70889.1"/>
    <property type="molecule type" value="Genomic_DNA"/>
</dbReference>
<evidence type="ECO:0000313" key="2">
    <source>
        <dbReference type="Proteomes" id="UP000450917"/>
    </source>
</evidence>
<organism evidence="1 2">
    <name type="scientific">Paenibacillus validus</name>
    <dbReference type="NCBI Taxonomy" id="44253"/>
    <lineage>
        <taxon>Bacteria</taxon>
        <taxon>Bacillati</taxon>
        <taxon>Bacillota</taxon>
        <taxon>Bacilli</taxon>
        <taxon>Bacillales</taxon>
        <taxon>Paenibacillaceae</taxon>
        <taxon>Paenibacillus</taxon>
    </lineage>
</organism>
<evidence type="ECO:0000313" key="1">
    <source>
        <dbReference type="EMBL" id="MUG70889.1"/>
    </source>
</evidence>
<accession>A0A7X2Z9L7</accession>